<evidence type="ECO:0000256" key="2">
    <source>
        <dbReference type="ARBA" id="ARBA00022741"/>
    </source>
</evidence>
<dbReference type="GO" id="GO:0009338">
    <property type="term" value="C:exodeoxyribonuclease V complex"/>
    <property type="evidence" value="ECO:0007669"/>
    <property type="project" value="InterPro"/>
</dbReference>
<dbReference type="InterPro" id="IPR027417">
    <property type="entry name" value="P-loop_NTPase"/>
</dbReference>
<dbReference type="Gene3D" id="3.40.50.300">
    <property type="entry name" value="P-loop containing nucleotide triphosphate hydrolases"/>
    <property type="match status" value="2"/>
</dbReference>
<dbReference type="Gene3D" id="3.40.50.10930">
    <property type="match status" value="1"/>
</dbReference>
<evidence type="ECO:0000313" key="14">
    <source>
        <dbReference type="Proteomes" id="UP000656804"/>
    </source>
</evidence>
<dbReference type="Pfam" id="PF17946">
    <property type="entry name" value="RecC_C"/>
    <property type="match status" value="1"/>
</dbReference>
<gene>
    <name evidence="10 13" type="primary">recC</name>
    <name evidence="13" type="ORF">ISG29_17480</name>
</gene>
<comment type="subunit">
    <text evidence="10">Heterotrimer of RecB, RecC and RecD. All subunits contribute to DNA-binding.</text>
</comment>
<comment type="caution">
    <text evidence="13">The sequence shown here is derived from an EMBL/GenBank/DDBJ whole genome shotgun (WGS) entry which is preliminary data.</text>
</comment>
<dbReference type="PIRSF" id="PIRSF000980">
    <property type="entry name" value="RecC"/>
    <property type="match status" value="1"/>
</dbReference>
<keyword evidence="2 10" id="KW-0547">Nucleotide-binding</keyword>
<evidence type="ECO:0000313" key="13">
    <source>
        <dbReference type="EMBL" id="MBF4163483.1"/>
    </source>
</evidence>
<feature type="region of interest" description="Disordered" evidence="11">
    <location>
        <begin position="1067"/>
        <end position="1095"/>
    </location>
</feature>
<dbReference type="SUPFAM" id="SSF52540">
    <property type="entry name" value="P-loop containing nucleoside triphosphate hydrolases"/>
    <property type="match status" value="2"/>
</dbReference>
<protein>
    <recommendedName>
        <fullName evidence="10">RecBCD enzyme subunit RecC</fullName>
    </recommendedName>
    <alternativeName>
        <fullName evidence="10">Exonuclease V subunit RecC</fullName>
        <shortName evidence="10">ExoV subunit RecC</shortName>
    </alternativeName>
    <alternativeName>
        <fullName evidence="10">Helicase/nuclease RecBCD subunit RecC</fullName>
    </alternativeName>
</protein>
<evidence type="ECO:0000256" key="11">
    <source>
        <dbReference type="SAM" id="MobiDB-lite"/>
    </source>
</evidence>
<organism evidence="13 14">
    <name type="scientific">Nocardioides acrostichi</name>
    <dbReference type="NCBI Taxonomy" id="2784339"/>
    <lineage>
        <taxon>Bacteria</taxon>
        <taxon>Bacillati</taxon>
        <taxon>Actinomycetota</taxon>
        <taxon>Actinomycetes</taxon>
        <taxon>Propionibacteriales</taxon>
        <taxon>Nocardioidaceae</taxon>
        <taxon>Nocardioides</taxon>
    </lineage>
</organism>
<keyword evidence="6 10" id="KW-0269">Exonuclease</keyword>
<keyword evidence="4 10" id="KW-0378">Hydrolase</keyword>
<dbReference type="InterPro" id="IPR006697">
    <property type="entry name" value="RecC"/>
</dbReference>
<evidence type="ECO:0000259" key="12">
    <source>
        <dbReference type="Pfam" id="PF17946"/>
    </source>
</evidence>
<evidence type="ECO:0000256" key="7">
    <source>
        <dbReference type="ARBA" id="ARBA00022840"/>
    </source>
</evidence>
<accession>A0A930UZ01</accession>
<evidence type="ECO:0000256" key="3">
    <source>
        <dbReference type="ARBA" id="ARBA00022763"/>
    </source>
</evidence>
<dbReference type="GO" id="GO:0003678">
    <property type="term" value="F:DNA helicase activity"/>
    <property type="evidence" value="ECO:0007669"/>
    <property type="project" value="UniProtKB-UniRule"/>
</dbReference>
<dbReference type="GO" id="GO:0008854">
    <property type="term" value="F:exodeoxyribonuclease V activity"/>
    <property type="evidence" value="ECO:0007669"/>
    <property type="project" value="InterPro"/>
</dbReference>
<keyword evidence="3 10" id="KW-0227">DNA damage</keyword>
<dbReference type="InterPro" id="IPR041500">
    <property type="entry name" value="RecC_C"/>
</dbReference>
<dbReference type="HAMAP" id="MF_01486">
    <property type="entry name" value="RecC"/>
    <property type="match status" value="1"/>
</dbReference>
<evidence type="ECO:0000256" key="8">
    <source>
        <dbReference type="ARBA" id="ARBA00023125"/>
    </source>
</evidence>
<dbReference type="RefSeq" id="WP_194504747.1">
    <property type="nucleotide sequence ID" value="NZ_JADIVZ010000012.1"/>
</dbReference>
<dbReference type="InterPro" id="IPR013986">
    <property type="entry name" value="DExx_box_DNA_helicase_dom_sf"/>
</dbReference>
<dbReference type="PANTHER" id="PTHR30591">
    <property type="entry name" value="RECBCD ENZYME SUBUNIT RECC"/>
    <property type="match status" value="1"/>
</dbReference>
<dbReference type="Pfam" id="PF04257">
    <property type="entry name" value="Exonuc_V_gamma"/>
    <property type="match status" value="1"/>
</dbReference>
<dbReference type="PANTHER" id="PTHR30591:SF1">
    <property type="entry name" value="RECBCD ENZYME SUBUNIT RECC"/>
    <property type="match status" value="1"/>
</dbReference>
<proteinExistence type="inferred from homology"/>
<evidence type="ECO:0000256" key="4">
    <source>
        <dbReference type="ARBA" id="ARBA00022801"/>
    </source>
</evidence>
<keyword evidence="1 10" id="KW-0540">Nuclease</keyword>
<keyword evidence="7 10" id="KW-0067">ATP-binding</keyword>
<dbReference type="InterPro" id="IPR011335">
    <property type="entry name" value="Restrct_endonuc-II-like"/>
</dbReference>
<evidence type="ECO:0000256" key="6">
    <source>
        <dbReference type="ARBA" id="ARBA00022839"/>
    </source>
</evidence>
<dbReference type="Gene3D" id="1.10.10.160">
    <property type="match status" value="1"/>
</dbReference>
<evidence type="ECO:0000256" key="1">
    <source>
        <dbReference type="ARBA" id="ARBA00022722"/>
    </source>
</evidence>
<dbReference type="GO" id="GO:0005524">
    <property type="term" value="F:ATP binding"/>
    <property type="evidence" value="ECO:0007669"/>
    <property type="project" value="UniProtKB-UniRule"/>
</dbReference>
<keyword evidence="9 10" id="KW-0234">DNA repair</keyword>
<evidence type="ECO:0000256" key="5">
    <source>
        <dbReference type="ARBA" id="ARBA00022806"/>
    </source>
</evidence>
<feature type="compositionally biased region" description="Basic and acidic residues" evidence="11">
    <location>
        <begin position="1067"/>
        <end position="1077"/>
    </location>
</feature>
<dbReference type="EMBL" id="JADIVZ010000012">
    <property type="protein sequence ID" value="MBF4163483.1"/>
    <property type="molecule type" value="Genomic_DNA"/>
</dbReference>
<keyword evidence="5 10" id="KW-0347">Helicase</keyword>
<name>A0A930UZ01_9ACTN</name>
<evidence type="ECO:0000256" key="10">
    <source>
        <dbReference type="HAMAP-Rule" id="MF_01486"/>
    </source>
</evidence>
<dbReference type="NCBIfam" id="TIGR01450">
    <property type="entry name" value="recC"/>
    <property type="match status" value="1"/>
</dbReference>
<keyword evidence="8 10" id="KW-0238">DNA-binding</keyword>
<evidence type="ECO:0000256" key="9">
    <source>
        <dbReference type="ARBA" id="ARBA00023204"/>
    </source>
</evidence>
<keyword evidence="14" id="KW-1185">Reference proteome</keyword>
<dbReference type="AlphaFoldDB" id="A0A930UZ01"/>
<comment type="miscellaneous">
    <text evidence="10">In the RecBCD complex, RecB has a slow 3'-5' helicase, an exonuclease activity and loads RecA onto ssDNA, RecD has a fast 5'-3' helicase activity, while RecC stimulates the ATPase and processivity of the RecB helicase and contributes to recognition of the Chi site.</text>
</comment>
<dbReference type="GO" id="GO:0000724">
    <property type="term" value="P:double-strand break repair via homologous recombination"/>
    <property type="evidence" value="ECO:0007669"/>
    <property type="project" value="UniProtKB-UniRule"/>
</dbReference>
<dbReference type="GO" id="GO:0003677">
    <property type="term" value="F:DNA binding"/>
    <property type="evidence" value="ECO:0007669"/>
    <property type="project" value="UniProtKB-UniRule"/>
</dbReference>
<dbReference type="SUPFAM" id="SSF52980">
    <property type="entry name" value="Restriction endonuclease-like"/>
    <property type="match status" value="1"/>
</dbReference>
<sequence length="1132" mass="122982">MTLHLHRATRTDLLADGLGALLAEGQADPFAEELVVVPARGVERWLAQRLSHHLGAAEGRSDGVCAGVQFCSPASLVSLLTDRERDDPWSPDRLVWPVLATIDDTLDEPWCADLARHLGHADDSPGGEVRRQRRWSVARRLASLFAAYATARPRLVADWRHGVRVGDADSDGHGGQLPDDLAWQPELWRRVLARMAQQNPDVAPPDERHARALTALEQGESPGSATLPARLSLFGHTRLPVTEIELLDALARHRDVHLWLPDPSPVLWQRLAPEPSVVERAADTSGLTVRHPLLASLGRDTRELRRALSGVEMHDEPIAARPAQRDTLLGLLQADLRADALPSIEQRSARPFDPRDRSLQVHACHGPARQVEVLREVLVGLLDDDPTLEPRDILVMCPDIETYAPLVEAGFGLGEMSGEGIVGAVERGHPAHRLRVRLADRALDSTNPLLGVATTLVELAGGRVTASEVLDLLAEQPVRARFGFTDDDLDRIARWVGQSGVRWGLDAPSRQRYDMARFEHNTWRSGLDRILLGVALSGEEHRHLGRGLPVDDVGSSDIELAGRLAEAIERLTRCLRALAQVRDPAQCMQALTRGVRDLCLVGAGGSGGIGGSDDAWQLPQLERELARVAADAGASSTSLALADVRAVLRQRLAARPTRASFRTGSLTVCTMTPMRSVPHRVVCLLGLDDTVFPRQQSIDGDDVLARRPLTGERDPRSEDRQLLLDAVLAATETLVITYSGANESTGAERPPAVPLGEILDAADRTTTEPVRPHVLTWHPLQPHDVRNLEPGGLVPADPRPFSFDVAALDGALAAEHTVAPSPLLPGPLAAPVGSEEVSVADLRAFLIHPARTFLRERLRVTSPLEAQDVDDAIPVQLTGLDKWEVGDRLLRLFLAGESPSDAMHAELLRGTLPPFELGEASLREVITDCQGIVNATTSLREGRSAGSRDIDVDLGEGRRLVGTVGSVYGHRVISAGYSALKAKQRLSIWVDLLALAAAFPDEHWTGHAIGKGSGRGGHADGYVQGPLDDRALGWLRDLVALRTEGLTRPVPLPVETSAARAAQLLDRRGARNPRDTWEGSDSSPVPGERDDPWNARAFGSATTLTQLCESGLDERCTRIWEPLLGQERRVRL</sequence>
<feature type="domain" description="RecC C-terminal" evidence="12">
    <location>
        <begin position="835"/>
        <end position="1063"/>
    </location>
</feature>
<comment type="similarity">
    <text evidence="10">Belongs to the RecC family.</text>
</comment>
<comment type="function">
    <text evidence="10">A helicase/nuclease that prepares dsDNA breaks (DSB) for recombinational DNA repair. Binds to DSBs and unwinds DNA via a highly rapid and processive ATP-dependent bidirectional helicase activity. Unwinds dsDNA until it encounters a Chi (crossover hotspot instigator) sequence from the 3' direction. Cuts ssDNA a few nucleotides 3' to the Chi site. The properties and activities of the enzyme are changed at Chi. The Chi-altered holoenzyme produces a long 3'-ssDNA overhang and facilitates RecA-binding to the ssDNA for homologous DNA recombination and repair. Holoenzyme degrades any linearized DNA that is unable to undergo homologous recombination. In the holoenzyme this subunit recognizes the wild-type Chi sequence, and when added to isolated RecB increases its ATP-dependent helicase processivity.</text>
</comment>
<dbReference type="Proteomes" id="UP000656804">
    <property type="component" value="Unassembled WGS sequence"/>
</dbReference>
<reference evidence="13" key="1">
    <citation type="submission" date="2020-11" db="EMBL/GenBank/DDBJ databases">
        <title>Nocardioides sp. CBS4Y-1, whole genome shotgun sequence.</title>
        <authorList>
            <person name="Tuo L."/>
        </authorList>
    </citation>
    <scope>NUCLEOTIDE SEQUENCE</scope>
    <source>
        <strain evidence="13">CBS4Y-1</strain>
    </source>
</reference>